<keyword evidence="8" id="KW-0012">Acyltransferase</keyword>
<dbReference type="PANTHER" id="PTHR23028:SF53">
    <property type="entry name" value="ACYL_TRANSF_3 DOMAIN-CONTAINING PROTEIN"/>
    <property type="match status" value="1"/>
</dbReference>
<protein>
    <submittedName>
        <fullName evidence="12">Peptidoglycan O-acetyltransferase</fullName>
    </submittedName>
</protein>
<evidence type="ECO:0000256" key="8">
    <source>
        <dbReference type="ARBA" id="ARBA00023315"/>
    </source>
</evidence>
<keyword evidence="3" id="KW-1003">Cell membrane</keyword>
<evidence type="ECO:0000256" key="7">
    <source>
        <dbReference type="ARBA" id="ARBA00023136"/>
    </source>
</evidence>
<keyword evidence="5 10" id="KW-0812">Transmembrane</keyword>
<evidence type="ECO:0000256" key="4">
    <source>
        <dbReference type="ARBA" id="ARBA00022679"/>
    </source>
</evidence>
<evidence type="ECO:0000256" key="1">
    <source>
        <dbReference type="ARBA" id="ARBA00004651"/>
    </source>
</evidence>
<reference evidence="12 13" key="1">
    <citation type="submission" date="2015-11" db="EMBL/GenBank/DDBJ databases">
        <title>Bacillus caseinolyticus sp nov.</title>
        <authorList>
            <person name="Dastager S.G."/>
            <person name="Mawlankar R."/>
        </authorList>
    </citation>
    <scope>NUCLEOTIDE SEQUENCE [LARGE SCALE GENOMIC DNA]</scope>
    <source>
        <strain evidence="12 13">SGD-V-76</strain>
    </source>
</reference>
<feature type="transmembrane region" description="Helical" evidence="10">
    <location>
        <begin position="211"/>
        <end position="226"/>
    </location>
</feature>
<keyword evidence="7 10" id="KW-0472">Membrane</keyword>
<proteinExistence type="inferred from homology"/>
<accession>A0A0V8JIW5</accession>
<gene>
    <name evidence="12" type="ORF">AS180_15735</name>
</gene>
<feature type="transmembrane region" description="Helical" evidence="10">
    <location>
        <begin position="142"/>
        <end position="165"/>
    </location>
</feature>
<dbReference type="EMBL" id="LNQP01000058">
    <property type="protein sequence ID" value="KSU86981.1"/>
    <property type="molecule type" value="Genomic_DNA"/>
</dbReference>
<organism evidence="12 13">
    <name type="scientific">Priestia veravalensis</name>
    <dbReference type="NCBI Taxonomy" id="1414648"/>
    <lineage>
        <taxon>Bacteria</taxon>
        <taxon>Bacillati</taxon>
        <taxon>Bacillota</taxon>
        <taxon>Bacilli</taxon>
        <taxon>Bacillales</taxon>
        <taxon>Bacillaceae</taxon>
        <taxon>Priestia</taxon>
    </lineage>
</organism>
<evidence type="ECO:0000256" key="3">
    <source>
        <dbReference type="ARBA" id="ARBA00022475"/>
    </source>
</evidence>
<dbReference type="InterPro" id="IPR002656">
    <property type="entry name" value="Acyl_transf_3_dom"/>
</dbReference>
<evidence type="ECO:0000259" key="11">
    <source>
        <dbReference type="Pfam" id="PF01757"/>
    </source>
</evidence>
<dbReference type="GO" id="GO:0016747">
    <property type="term" value="F:acyltransferase activity, transferring groups other than amino-acyl groups"/>
    <property type="evidence" value="ECO:0007669"/>
    <property type="project" value="InterPro"/>
</dbReference>
<comment type="caution">
    <text evidence="12">The sequence shown here is derived from an EMBL/GenBank/DDBJ whole genome shotgun (WGS) entry which is preliminary data.</text>
</comment>
<dbReference type="Proteomes" id="UP000053681">
    <property type="component" value="Unassembled WGS sequence"/>
</dbReference>
<feature type="transmembrane region" description="Helical" evidence="10">
    <location>
        <begin position="172"/>
        <end position="191"/>
    </location>
</feature>
<keyword evidence="4 12" id="KW-0808">Transferase</keyword>
<evidence type="ECO:0000313" key="13">
    <source>
        <dbReference type="Proteomes" id="UP000053681"/>
    </source>
</evidence>
<sequence>MANTQLQHRYVHGLDGLRALAVIFVFAYHYGFSWASGGFLGVSIFFVLSGYLITSILLKQYDEHQKLLLPSFFKSRIRRLFPAAFFMVVCVVAWTVLFKPSLLSTLQGDAIAGLLYVSNWWFIFQDVSYFDSFQSPSPIKNLWSLAIEEQFYIIWPLLLLIGLRFTRKKKTVLFIISCGALVSALLMGALYEPGMDPSRVYYGTDTRSFELLIGCCLAFVWPLYRLSSKNVPSTGKFILNVAGLTSLLLVFLCTSLLNEFAPSMYRGGMLLVSLNAAVLVATISHPSSIIGKLLSFKPLRWIGTRSYGIYLWHYPIITLTTPTTEFGEFNYVHISLQVIATCFIAEISYRFIEQPIRKEGFKTFFRQTLPTFKPSATFRSHLKFAAPIVFVIFFLLFTLGVTGILEPKKTESKQPEAVHIETTAKPISQDNNLKEKESSAKEPSYTQVLSIGDSVMLNLADPLQETYPNIVIDGKVGRQLSEALNVAKNYAQFNEPSSAVIIQLGTNGYFTEEQLDELLKQFSKADVYLINARVPRQWETEVNEKLEKAAKESKNVMLVDWHTLGANHPEYFTKDGVHLLPEGAEQLTKLIYKAMLKSTDIS</sequence>
<feature type="transmembrane region" description="Helical" evidence="10">
    <location>
        <begin position="384"/>
        <end position="405"/>
    </location>
</feature>
<feature type="transmembrane region" description="Helical" evidence="10">
    <location>
        <begin position="238"/>
        <end position="257"/>
    </location>
</feature>
<dbReference type="Gene3D" id="3.40.50.1110">
    <property type="entry name" value="SGNH hydrolase"/>
    <property type="match status" value="1"/>
</dbReference>
<feature type="transmembrane region" description="Helical" evidence="10">
    <location>
        <begin position="12"/>
        <end position="32"/>
    </location>
</feature>
<evidence type="ECO:0000256" key="9">
    <source>
        <dbReference type="SAM" id="MobiDB-lite"/>
    </source>
</evidence>
<evidence type="ECO:0000256" key="5">
    <source>
        <dbReference type="ARBA" id="ARBA00022692"/>
    </source>
</evidence>
<dbReference type="SUPFAM" id="SSF52266">
    <property type="entry name" value="SGNH hydrolase"/>
    <property type="match status" value="1"/>
</dbReference>
<evidence type="ECO:0000256" key="2">
    <source>
        <dbReference type="ARBA" id="ARBA00007400"/>
    </source>
</evidence>
<feature type="region of interest" description="Disordered" evidence="9">
    <location>
        <begin position="415"/>
        <end position="441"/>
    </location>
</feature>
<dbReference type="InterPro" id="IPR036514">
    <property type="entry name" value="SGNH_hydro_sf"/>
</dbReference>
<evidence type="ECO:0000313" key="12">
    <source>
        <dbReference type="EMBL" id="KSU86981.1"/>
    </source>
</evidence>
<keyword evidence="13" id="KW-1185">Reference proteome</keyword>
<dbReference type="GO" id="GO:0005886">
    <property type="term" value="C:plasma membrane"/>
    <property type="evidence" value="ECO:0007669"/>
    <property type="project" value="UniProtKB-SubCell"/>
</dbReference>
<dbReference type="Pfam" id="PF01757">
    <property type="entry name" value="Acyl_transf_3"/>
    <property type="match status" value="1"/>
</dbReference>
<feature type="transmembrane region" description="Helical" evidence="10">
    <location>
        <begin position="79"/>
        <end position="97"/>
    </location>
</feature>
<dbReference type="AlphaFoldDB" id="A0A0V8JIW5"/>
<dbReference type="PANTHER" id="PTHR23028">
    <property type="entry name" value="ACETYLTRANSFERASE"/>
    <property type="match status" value="1"/>
</dbReference>
<feature type="transmembrane region" description="Helical" evidence="10">
    <location>
        <begin position="269"/>
        <end position="290"/>
    </location>
</feature>
<evidence type="ECO:0000256" key="10">
    <source>
        <dbReference type="SAM" id="Phobius"/>
    </source>
</evidence>
<feature type="domain" description="Acyltransferase 3" evidence="11">
    <location>
        <begin position="12"/>
        <end position="340"/>
    </location>
</feature>
<comment type="subcellular location">
    <subcellularLocation>
        <location evidence="1">Cell membrane</location>
        <topology evidence="1">Multi-pass membrane protein</topology>
    </subcellularLocation>
</comment>
<name>A0A0V8JIW5_9BACI</name>
<dbReference type="InterPro" id="IPR050879">
    <property type="entry name" value="Acyltransferase_3"/>
</dbReference>
<feature type="transmembrane region" description="Helical" evidence="10">
    <location>
        <begin position="38"/>
        <end position="58"/>
    </location>
</feature>
<comment type="similarity">
    <text evidence="2">Belongs to the acyltransferase 3 family.</text>
</comment>
<evidence type="ECO:0000256" key="6">
    <source>
        <dbReference type="ARBA" id="ARBA00022989"/>
    </source>
</evidence>
<dbReference type="CDD" id="cd01840">
    <property type="entry name" value="SGNH_hydrolase_yrhL_like"/>
    <property type="match status" value="1"/>
</dbReference>
<dbReference type="RefSeq" id="WP_062687130.1">
    <property type="nucleotide sequence ID" value="NZ_KQ758673.1"/>
</dbReference>
<keyword evidence="6 10" id="KW-1133">Transmembrane helix</keyword>
<dbReference type="GO" id="GO:0009103">
    <property type="term" value="P:lipopolysaccharide biosynthetic process"/>
    <property type="evidence" value="ECO:0007669"/>
    <property type="project" value="TreeGrafter"/>
</dbReference>